<gene>
    <name evidence="3" type="ORF">BJ994_001785</name>
</gene>
<name>A0A846RNQ7_9MICC</name>
<evidence type="ECO:0000259" key="2">
    <source>
        <dbReference type="Pfam" id="PF01926"/>
    </source>
</evidence>
<dbReference type="RefSeq" id="WP_167993456.1">
    <property type="nucleotide sequence ID" value="NZ_JAATJL010000001.1"/>
</dbReference>
<dbReference type="GO" id="GO:0005829">
    <property type="term" value="C:cytosol"/>
    <property type="evidence" value="ECO:0007669"/>
    <property type="project" value="TreeGrafter"/>
</dbReference>
<reference evidence="3 4" key="1">
    <citation type="submission" date="2020-03" db="EMBL/GenBank/DDBJ databases">
        <title>Sequencing the genomes of 1000 actinobacteria strains.</title>
        <authorList>
            <person name="Klenk H.-P."/>
        </authorList>
    </citation>
    <scope>NUCLEOTIDE SEQUENCE [LARGE SCALE GENOMIC DNA]</scope>
    <source>
        <strain evidence="3 4">DSM 16403</strain>
    </source>
</reference>
<keyword evidence="1" id="KW-0472">Membrane</keyword>
<sequence length="551" mass="58715">MSRHRGERLESQRHARLATRLESLNTARELAVGRIEADELQQLYGVLDRASTRRSLSSGHTVVGLFGPTGSGKSSLLNALTGTDLARVAARRPTTAEPLAVIWGEDGSSDLLDWLEVQNRHVMPDGAHLLPGVNGSRADADGGLILLDLPDFDSTERGHRAIVERLAGQVDVLLWIADPQKYADAALHHDFLDPLATHGAVTLVALNQADRLAEDELDQVTGSLRQILAAEGLGAVTVHPVSAVTGHGLQTIAEDVRAIVRKKEAATGRLSADADVAVASLQEFTGAELPAPSKTVRTALADRLAGAAGADAVIDAVVRSYRRDAHAVTGWPVTRWLGRLRADPLRRLNLRHSDVQSFIGRTSLPEPGPAQRAAVDRALRHFGEESSNGAVEPWRTAIRDAARSSEPELIDSLDDAVAKTDFTSGSRAWWWPVAGVLQWLFLAAMVVGIGWLGVLAGLGFLQLPVPPSPRVEGIPVPTLLALGGVAAGIALGILCAALARLGAQRRGKRVRRRLVASISGTSDAVAVAPVAAEVERYNAFTRAVEEAAKHR</sequence>
<dbReference type="Proteomes" id="UP000547458">
    <property type="component" value="Unassembled WGS sequence"/>
</dbReference>
<dbReference type="AlphaFoldDB" id="A0A846RNQ7"/>
<dbReference type="PANTHER" id="PTHR42698:SF1">
    <property type="entry name" value="GTPASE ERA, MITOCHONDRIAL"/>
    <property type="match status" value="1"/>
</dbReference>
<dbReference type="SUPFAM" id="SSF52540">
    <property type="entry name" value="P-loop containing nucleoside triphosphate hydrolases"/>
    <property type="match status" value="1"/>
</dbReference>
<evidence type="ECO:0000256" key="1">
    <source>
        <dbReference type="SAM" id="Phobius"/>
    </source>
</evidence>
<dbReference type="GO" id="GO:0005525">
    <property type="term" value="F:GTP binding"/>
    <property type="evidence" value="ECO:0007669"/>
    <property type="project" value="InterPro"/>
</dbReference>
<keyword evidence="1" id="KW-0812">Transmembrane</keyword>
<dbReference type="InterPro" id="IPR006073">
    <property type="entry name" value="GTP-bd"/>
</dbReference>
<keyword evidence="1" id="KW-1133">Transmembrane helix</keyword>
<organism evidence="3 4">
    <name type="scientific">Arthrobacter pigmenti</name>
    <dbReference type="NCBI Taxonomy" id="271432"/>
    <lineage>
        <taxon>Bacteria</taxon>
        <taxon>Bacillati</taxon>
        <taxon>Actinomycetota</taxon>
        <taxon>Actinomycetes</taxon>
        <taxon>Micrococcales</taxon>
        <taxon>Micrococcaceae</taxon>
        <taxon>Arthrobacter</taxon>
    </lineage>
</organism>
<keyword evidence="4" id="KW-1185">Reference proteome</keyword>
<proteinExistence type="predicted"/>
<dbReference type="EMBL" id="JAATJL010000001">
    <property type="protein sequence ID" value="NJC22709.1"/>
    <property type="molecule type" value="Genomic_DNA"/>
</dbReference>
<dbReference type="InterPro" id="IPR005662">
    <property type="entry name" value="GTPase_Era-like"/>
</dbReference>
<evidence type="ECO:0000313" key="4">
    <source>
        <dbReference type="Proteomes" id="UP000547458"/>
    </source>
</evidence>
<dbReference type="GO" id="GO:0000028">
    <property type="term" value="P:ribosomal small subunit assembly"/>
    <property type="evidence" value="ECO:0007669"/>
    <property type="project" value="TreeGrafter"/>
</dbReference>
<dbReference type="GO" id="GO:0043024">
    <property type="term" value="F:ribosomal small subunit binding"/>
    <property type="evidence" value="ECO:0007669"/>
    <property type="project" value="TreeGrafter"/>
</dbReference>
<accession>A0A846RNQ7</accession>
<dbReference type="Gene3D" id="3.40.50.300">
    <property type="entry name" value="P-loop containing nucleotide triphosphate hydrolases"/>
    <property type="match status" value="1"/>
</dbReference>
<dbReference type="Pfam" id="PF01926">
    <property type="entry name" value="MMR_HSR1"/>
    <property type="match status" value="1"/>
</dbReference>
<dbReference type="GO" id="GO:0019843">
    <property type="term" value="F:rRNA binding"/>
    <property type="evidence" value="ECO:0007669"/>
    <property type="project" value="TreeGrafter"/>
</dbReference>
<feature type="domain" description="G" evidence="2">
    <location>
        <begin position="63"/>
        <end position="184"/>
    </location>
</feature>
<feature type="transmembrane region" description="Helical" evidence="1">
    <location>
        <begin position="480"/>
        <end position="503"/>
    </location>
</feature>
<feature type="transmembrane region" description="Helical" evidence="1">
    <location>
        <begin position="436"/>
        <end position="460"/>
    </location>
</feature>
<dbReference type="PANTHER" id="PTHR42698">
    <property type="entry name" value="GTPASE ERA"/>
    <property type="match status" value="1"/>
</dbReference>
<protein>
    <submittedName>
        <fullName evidence="3">GTPase Era involved in 16S rRNA processing</fullName>
    </submittedName>
</protein>
<comment type="caution">
    <text evidence="3">The sequence shown here is derived from an EMBL/GenBank/DDBJ whole genome shotgun (WGS) entry which is preliminary data.</text>
</comment>
<evidence type="ECO:0000313" key="3">
    <source>
        <dbReference type="EMBL" id="NJC22709.1"/>
    </source>
</evidence>
<dbReference type="InterPro" id="IPR027417">
    <property type="entry name" value="P-loop_NTPase"/>
</dbReference>